<proteinExistence type="predicted"/>
<comment type="caution">
    <text evidence="2">The sequence shown here is derived from an EMBL/GenBank/DDBJ whole genome shotgun (WGS) entry which is preliminary data.</text>
</comment>
<dbReference type="Proteomes" id="UP000092993">
    <property type="component" value="Unassembled WGS sequence"/>
</dbReference>
<dbReference type="EMBL" id="LUGG01000001">
    <property type="protein sequence ID" value="OBZ79489.1"/>
    <property type="molecule type" value="Genomic_DNA"/>
</dbReference>
<evidence type="ECO:0000313" key="3">
    <source>
        <dbReference type="Proteomes" id="UP000092993"/>
    </source>
</evidence>
<keyword evidence="3" id="KW-1185">Reference proteome</keyword>
<sequence>MSTPVPPSTSTSSPSVAPASTPPLTPDSPIEPRVRFEEECVLIPEPLPTSRIPRLITKSYSLPL</sequence>
<feature type="compositionally biased region" description="Low complexity" evidence="1">
    <location>
        <begin position="8"/>
        <end position="19"/>
    </location>
</feature>
<name>A0A1C7MSS6_GRIFR</name>
<dbReference type="STRING" id="5627.A0A1C7MSS6"/>
<reference evidence="2 3" key="1">
    <citation type="submission" date="2016-03" db="EMBL/GenBank/DDBJ databases">
        <title>Whole genome sequencing of Grifola frondosa 9006-11.</title>
        <authorList>
            <person name="Min B."/>
            <person name="Park H."/>
            <person name="Kim J.-G."/>
            <person name="Cho H."/>
            <person name="Oh Y.-L."/>
            <person name="Kong W.-S."/>
            <person name="Choi I.-G."/>
        </authorList>
    </citation>
    <scope>NUCLEOTIDE SEQUENCE [LARGE SCALE GENOMIC DNA]</scope>
    <source>
        <strain evidence="2 3">9006-11</strain>
    </source>
</reference>
<gene>
    <name evidence="2" type="ORF">A0H81_00244</name>
</gene>
<dbReference type="AlphaFoldDB" id="A0A1C7MSS6"/>
<organism evidence="2 3">
    <name type="scientific">Grifola frondosa</name>
    <name type="common">Maitake</name>
    <name type="synonym">Polyporus frondosus</name>
    <dbReference type="NCBI Taxonomy" id="5627"/>
    <lineage>
        <taxon>Eukaryota</taxon>
        <taxon>Fungi</taxon>
        <taxon>Dikarya</taxon>
        <taxon>Basidiomycota</taxon>
        <taxon>Agaricomycotina</taxon>
        <taxon>Agaricomycetes</taxon>
        <taxon>Polyporales</taxon>
        <taxon>Grifolaceae</taxon>
        <taxon>Grifola</taxon>
    </lineage>
</organism>
<dbReference type="OrthoDB" id="3269282at2759"/>
<protein>
    <submittedName>
        <fullName evidence="2">Uncharacterized protein</fullName>
    </submittedName>
</protein>
<feature type="region of interest" description="Disordered" evidence="1">
    <location>
        <begin position="1"/>
        <end position="32"/>
    </location>
</feature>
<evidence type="ECO:0000256" key="1">
    <source>
        <dbReference type="SAM" id="MobiDB-lite"/>
    </source>
</evidence>
<accession>A0A1C7MSS6</accession>
<evidence type="ECO:0000313" key="2">
    <source>
        <dbReference type="EMBL" id="OBZ79489.1"/>
    </source>
</evidence>